<dbReference type="InterPro" id="IPR015424">
    <property type="entry name" value="PyrdxlP-dep_Trfase"/>
</dbReference>
<keyword evidence="3" id="KW-1185">Reference proteome</keyword>
<dbReference type="AlphaFoldDB" id="A0A8E2JQU6"/>
<dbReference type="PANTHER" id="PTHR42858">
    <property type="entry name" value="AMINOTRANSFERASE"/>
    <property type="match status" value="1"/>
</dbReference>
<protein>
    <submittedName>
        <fullName evidence="2">PLP-dependent transferase</fullName>
    </submittedName>
</protein>
<dbReference type="InterPro" id="IPR004839">
    <property type="entry name" value="Aminotransferase_I/II_large"/>
</dbReference>
<feature type="domain" description="Aminotransferase class I/classII large" evidence="1">
    <location>
        <begin position="52"/>
        <end position="491"/>
    </location>
</feature>
<dbReference type="Gene3D" id="3.40.640.10">
    <property type="entry name" value="Type I PLP-dependent aspartate aminotransferase-like (Major domain)"/>
    <property type="match status" value="1"/>
</dbReference>
<dbReference type="EMBL" id="KV750153">
    <property type="protein sequence ID" value="OCL06047.1"/>
    <property type="molecule type" value="Genomic_DNA"/>
</dbReference>
<name>A0A8E2JQU6_9PEZI</name>
<dbReference type="GO" id="GO:0030170">
    <property type="term" value="F:pyridoxal phosphate binding"/>
    <property type="evidence" value="ECO:0007669"/>
    <property type="project" value="InterPro"/>
</dbReference>
<dbReference type="InterPro" id="IPR015421">
    <property type="entry name" value="PyrdxlP-dep_Trfase_major"/>
</dbReference>
<proteinExistence type="predicted"/>
<dbReference type="GO" id="GO:0047536">
    <property type="term" value="F:2-aminoadipate transaminase activity"/>
    <property type="evidence" value="ECO:0007669"/>
    <property type="project" value="TreeGrafter"/>
</dbReference>
<dbReference type="InterPro" id="IPR015422">
    <property type="entry name" value="PyrdxlP-dep_Trfase_small"/>
</dbReference>
<evidence type="ECO:0000313" key="3">
    <source>
        <dbReference type="Proteomes" id="UP000250140"/>
    </source>
</evidence>
<dbReference type="Proteomes" id="UP000250140">
    <property type="component" value="Unassembled WGS sequence"/>
</dbReference>
<accession>A0A8E2JQU6</accession>
<gene>
    <name evidence="2" type="ORF">AOQ84DRAFT_379020</name>
</gene>
<dbReference type="PANTHER" id="PTHR42858:SF1">
    <property type="entry name" value="LD15494P"/>
    <property type="match status" value="1"/>
</dbReference>
<dbReference type="Pfam" id="PF00155">
    <property type="entry name" value="Aminotran_1_2"/>
    <property type="match status" value="1"/>
</dbReference>
<reference evidence="2 3" key="1">
    <citation type="journal article" date="2016" name="Nat. Commun.">
        <title>Ectomycorrhizal ecology is imprinted in the genome of the dominant symbiotic fungus Cenococcum geophilum.</title>
        <authorList>
            <consortium name="DOE Joint Genome Institute"/>
            <person name="Peter M."/>
            <person name="Kohler A."/>
            <person name="Ohm R.A."/>
            <person name="Kuo A."/>
            <person name="Krutzmann J."/>
            <person name="Morin E."/>
            <person name="Arend M."/>
            <person name="Barry K.W."/>
            <person name="Binder M."/>
            <person name="Choi C."/>
            <person name="Clum A."/>
            <person name="Copeland A."/>
            <person name="Grisel N."/>
            <person name="Haridas S."/>
            <person name="Kipfer T."/>
            <person name="LaButti K."/>
            <person name="Lindquist E."/>
            <person name="Lipzen A."/>
            <person name="Maire R."/>
            <person name="Meier B."/>
            <person name="Mihaltcheva S."/>
            <person name="Molinier V."/>
            <person name="Murat C."/>
            <person name="Poggeler S."/>
            <person name="Quandt C.A."/>
            <person name="Sperisen C."/>
            <person name="Tritt A."/>
            <person name="Tisserant E."/>
            <person name="Crous P.W."/>
            <person name="Henrissat B."/>
            <person name="Nehls U."/>
            <person name="Egli S."/>
            <person name="Spatafora J.W."/>
            <person name="Grigoriev I.V."/>
            <person name="Martin F.M."/>
        </authorList>
    </citation>
    <scope>NUCLEOTIDE SEQUENCE [LARGE SCALE GENOMIC DNA]</scope>
    <source>
        <strain evidence="2 3">CBS 207.34</strain>
    </source>
</reference>
<organism evidence="2 3">
    <name type="scientific">Glonium stellatum</name>
    <dbReference type="NCBI Taxonomy" id="574774"/>
    <lineage>
        <taxon>Eukaryota</taxon>
        <taxon>Fungi</taxon>
        <taxon>Dikarya</taxon>
        <taxon>Ascomycota</taxon>
        <taxon>Pezizomycotina</taxon>
        <taxon>Dothideomycetes</taxon>
        <taxon>Pleosporomycetidae</taxon>
        <taxon>Gloniales</taxon>
        <taxon>Gloniaceae</taxon>
        <taxon>Glonium</taxon>
    </lineage>
</organism>
<dbReference type="FunFam" id="3.40.640.10:FF:000080">
    <property type="entry name" value="Aminotransferase, putative"/>
    <property type="match status" value="1"/>
</dbReference>
<dbReference type="SUPFAM" id="SSF53383">
    <property type="entry name" value="PLP-dependent transferases"/>
    <property type="match status" value="1"/>
</dbReference>
<keyword evidence="2" id="KW-0808">Transferase</keyword>
<dbReference type="OrthoDB" id="7042322at2759"/>
<dbReference type="Gene3D" id="3.90.1150.10">
    <property type="entry name" value="Aspartate Aminotransferase, domain 1"/>
    <property type="match status" value="1"/>
</dbReference>
<sequence length="527" mass="58759">MSANATDMYSTKAKPLINLLRGWPNTSLLPTHLLRKAANNVLSNNAIAFPGMLYGPDPGDPRLRENIALWLSDFYKPPQPILSDRITITGGASQNLACILQVFSDPLFTRNVWMVAPCYMLAYRIFDDSGFYGKLRAIPEDDEGVDIDYLRREIKKSEEKATLGGNNEPKWKPARPWGKIYRHIVYAVPTFSNPSFKTMTLRRREELVRVAREFDALIVTDDVYDFLQWPSSPNSQTSGLDTAVLPRVVDVDRFLDGGSEREGADGFGNVASNGSFSKICGPGLRTGWVEGTPKLAYGVSQTYGNLHTAHPARKIMARLWSNARHRHWLLPLEFYGLILVRHCQSAMVLRNEQRSSRSGGAPSHLTATFVADTLASGELQRHVLDTLQPSYASRYRCMISAIETNLLPLGVKIPQPGRDVVGGYFIWLTLPSSLRGAEVAQRAKTEENLIIAQGELFEVPGDTDHASFPHDLRLCFAWEDEDKLAEGIQRLANVIHNMQKDGGEVGVAMQPTTDGDSRGKDAVRNFW</sequence>
<dbReference type="CDD" id="cd00609">
    <property type="entry name" value="AAT_like"/>
    <property type="match status" value="1"/>
</dbReference>
<evidence type="ECO:0000313" key="2">
    <source>
        <dbReference type="EMBL" id="OCL06047.1"/>
    </source>
</evidence>
<evidence type="ECO:0000259" key="1">
    <source>
        <dbReference type="Pfam" id="PF00155"/>
    </source>
</evidence>